<evidence type="ECO:0000256" key="3">
    <source>
        <dbReference type="HAMAP-Rule" id="MF_01385"/>
    </source>
</evidence>
<comment type="caution">
    <text evidence="4">The sequence shown here is derived from an EMBL/GenBank/DDBJ whole genome shotgun (WGS) entry which is preliminary data.</text>
</comment>
<evidence type="ECO:0000256" key="2">
    <source>
        <dbReference type="ARBA" id="ARBA00023186"/>
    </source>
</evidence>
<dbReference type="HAMAP" id="MF_01385">
    <property type="entry name" value="UreF"/>
    <property type="match status" value="1"/>
</dbReference>
<keyword evidence="5" id="KW-1185">Reference proteome</keyword>
<name>A0ABV7QYW7_9RHOB</name>
<dbReference type="Gene3D" id="1.10.4190.10">
    <property type="entry name" value="Urease accessory protein UreF"/>
    <property type="match status" value="1"/>
</dbReference>
<comment type="function">
    <text evidence="3">Required for maturation of urease via the functional incorporation of the urease nickel metallocenter.</text>
</comment>
<sequence length="210" mass="21859">MSATDRLSLIQWLSPGFPTGGFAYSHGLEQAMADGLRDPEAVADWVSHVLARGGGWTDAVILSLVLRGEDADELADLARAMAGSAERLIETMDQGRAFAATVAALTGRDMPPRPLPVAVGVAAHGLALSPDEVIAHYLHAFAANLVSAAMRFLPLGQVRGQTLLAGLHGAIAQSAARAAEADRAALGTGCAGADLAAMRHETLETRIFRT</sequence>
<accession>A0ABV7QYW7</accession>
<comment type="subunit">
    <text evidence="3">UreD, UreF and UreG form a complex that acts as a GTP-hydrolysis-dependent molecular chaperone, activating the urease apoprotein by helping to assemble the nickel containing metallocenter of UreC. The UreE protein probably delivers the nickel.</text>
</comment>
<keyword evidence="3" id="KW-0963">Cytoplasm</keyword>
<dbReference type="InterPro" id="IPR002639">
    <property type="entry name" value="UreF"/>
</dbReference>
<dbReference type="PANTHER" id="PTHR33620:SF1">
    <property type="entry name" value="UREASE ACCESSORY PROTEIN F"/>
    <property type="match status" value="1"/>
</dbReference>
<comment type="similarity">
    <text evidence="3">Belongs to the UreF family.</text>
</comment>
<dbReference type="PIRSF" id="PIRSF009467">
    <property type="entry name" value="Ureas_acces_UreF"/>
    <property type="match status" value="1"/>
</dbReference>
<keyword evidence="2 3" id="KW-0143">Chaperone</keyword>
<dbReference type="RefSeq" id="WP_377742749.1">
    <property type="nucleotide sequence ID" value="NZ_JBHRXJ010000002.1"/>
</dbReference>
<dbReference type="PANTHER" id="PTHR33620">
    <property type="entry name" value="UREASE ACCESSORY PROTEIN F"/>
    <property type="match status" value="1"/>
</dbReference>
<comment type="subcellular location">
    <subcellularLocation>
        <location evidence="3">Cytoplasm</location>
    </subcellularLocation>
</comment>
<protein>
    <recommendedName>
        <fullName evidence="3">Urease accessory protein UreF</fullName>
    </recommendedName>
</protein>
<gene>
    <name evidence="3" type="primary">ureF</name>
    <name evidence="4" type="ORF">ACFOMH_03965</name>
</gene>
<dbReference type="EMBL" id="JBHRXJ010000002">
    <property type="protein sequence ID" value="MFC3527319.1"/>
    <property type="molecule type" value="Genomic_DNA"/>
</dbReference>
<organism evidence="4 5">
    <name type="scientific">Paracoccus mangrovi</name>
    <dbReference type="NCBI Taxonomy" id="1715645"/>
    <lineage>
        <taxon>Bacteria</taxon>
        <taxon>Pseudomonadati</taxon>
        <taxon>Pseudomonadota</taxon>
        <taxon>Alphaproteobacteria</taxon>
        <taxon>Rhodobacterales</taxon>
        <taxon>Paracoccaceae</taxon>
        <taxon>Paracoccus</taxon>
    </lineage>
</organism>
<dbReference type="Proteomes" id="UP001595721">
    <property type="component" value="Unassembled WGS sequence"/>
</dbReference>
<evidence type="ECO:0000256" key="1">
    <source>
        <dbReference type="ARBA" id="ARBA00022988"/>
    </source>
</evidence>
<dbReference type="InterPro" id="IPR038277">
    <property type="entry name" value="UreF_sf"/>
</dbReference>
<evidence type="ECO:0000313" key="4">
    <source>
        <dbReference type="EMBL" id="MFC3527319.1"/>
    </source>
</evidence>
<keyword evidence="1 3" id="KW-0996">Nickel insertion</keyword>
<evidence type="ECO:0000313" key="5">
    <source>
        <dbReference type="Proteomes" id="UP001595721"/>
    </source>
</evidence>
<dbReference type="Pfam" id="PF01730">
    <property type="entry name" value="UreF"/>
    <property type="match status" value="1"/>
</dbReference>
<reference evidence="5" key="1">
    <citation type="journal article" date="2019" name="Int. J. Syst. Evol. Microbiol.">
        <title>The Global Catalogue of Microorganisms (GCM) 10K type strain sequencing project: providing services to taxonomists for standard genome sequencing and annotation.</title>
        <authorList>
            <consortium name="The Broad Institute Genomics Platform"/>
            <consortium name="The Broad Institute Genome Sequencing Center for Infectious Disease"/>
            <person name="Wu L."/>
            <person name="Ma J."/>
        </authorList>
    </citation>
    <scope>NUCLEOTIDE SEQUENCE [LARGE SCALE GENOMIC DNA]</scope>
    <source>
        <strain evidence="5">KCTC 42899</strain>
    </source>
</reference>
<proteinExistence type="inferred from homology"/>